<gene>
    <name evidence="1" type="ORF">VNO80_16118</name>
</gene>
<name>A0AAN9R3L5_PHACN</name>
<reference evidence="1 2" key="1">
    <citation type="submission" date="2024-01" db="EMBL/GenBank/DDBJ databases">
        <title>The genomes of 5 underutilized Papilionoideae crops provide insights into root nodulation and disease resistanc.</title>
        <authorList>
            <person name="Jiang F."/>
        </authorList>
    </citation>
    <scope>NUCLEOTIDE SEQUENCE [LARGE SCALE GENOMIC DNA]</scope>
    <source>
        <strain evidence="1">JINMINGXINNONG_FW02</strain>
        <tissue evidence="1">Leaves</tissue>
    </source>
</reference>
<accession>A0AAN9R3L5</accession>
<evidence type="ECO:0000313" key="1">
    <source>
        <dbReference type="EMBL" id="KAK7356839.1"/>
    </source>
</evidence>
<dbReference type="AlphaFoldDB" id="A0AAN9R3L5"/>
<evidence type="ECO:0000313" key="2">
    <source>
        <dbReference type="Proteomes" id="UP001374584"/>
    </source>
</evidence>
<protein>
    <submittedName>
        <fullName evidence="1">Uncharacterized protein</fullName>
    </submittedName>
</protein>
<dbReference type="EMBL" id="JAYMYR010000006">
    <property type="protein sequence ID" value="KAK7356839.1"/>
    <property type="molecule type" value="Genomic_DNA"/>
</dbReference>
<comment type="caution">
    <text evidence="1">The sequence shown here is derived from an EMBL/GenBank/DDBJ whole genome shotgun (WGS) entry which is preliminary data.</text>
</comment>
<proteinExistence type="predicted"/>
<organism evidence="1 2">
    <name type="scientific">Phaseolus coccineus</name>
    <name type="common">Scarlet runner bean</name>
    <name type="synonym">Phaseolus multiflorus</name>
    <dbReference type="NCBI Taxonomy" id="3886"/>
    <lineage>
        <taxon>Eukaryota</taxon>
        <taxon>Viridiplantae</taxon>
        <taxon>Streptophyta</taxon>
        <taxon>Embryophyta</taxon>
        <taxon>Tracheophyta</taxon>
        <taxon>Spermatophyta</taxon>
        <taxon>Magnoliopsida</taxon>
        <taxon>eudicotyledons</taxon>
        <taxon>Gunneridae</taxon>
        <taxon>Pentapetalae</taxon>
        <taxon>rosids</taxon>
        <taxon>fabids</taxon>
        <taxon>Fabales</taxon>
        <taxon>Fabaceae</taxon>
        <taxon>Papilionoideae</taxon>
        <taxon>50 kb inversion clade</taxon>
        <taxon>NPAAA clade</taxon>
        <taxon>indigoferoid/millettioid clade</taxon>
        <taxon>Phaseoleae</taxon>
        <taxon>Phaseolus</taxon>
    </lineage>
</organism>
<sequence>MIYIRISKDIVPSNSRCSLRHDDCSSINKYLRCNFSLNSFLLASTVARAVCLKKFKALISFVEEYCLGNCFGTGDCQQRNKRDQLPLYKG</sequence>
<dbReference type="Proteomes" id="UP001374584">
    <property type="component" value="Unassembled WGS sequence"/>
</dbReference>
<keyword evidence="2" id="KW-1185">Reference proteome</keyword>